<dbReference type="Proteomes" id="UP000569903">
    <property type="component" value="Unassembled WGS sequence"/>
</dbReference>
<comment type="caution">
    <text evidence="1">The sequence shown here is derived from an EMBL/GenBank/DDBJ whole genome shotgun (WGS) entry which is preliminary data.</text>
</comment>
<evidence type="ECO:0000313" key="2">
    <source>
        <dbReference type="Proteomes" id="UP000569903"/>
    </source>
</evidence>
<evidence type="ECO:0000313" key="1">
    <source>
        <dbReference type="EMBL" id="MBC1458309.1"/>
    </source>
</evidence>
<evidence type="ECO:0008006" key="3">
    <source>
        <dbReference type="Google" id="ProtNLM"/>
    </source>
</evidence>
<organism evidence="1 2">
    <name type="scientific">Listeria newyorkensis</name>
    <dbReference type="NCBI Taxonomy" id="1497681"/>
    <lineage>
        <taxon>Bacteria</taxon>
        <taxon>Bacillati</taxon>
        <taxon>Bacillota</taxon>
        <taxon>Bacilli</taxon>
        <taxon>Bacillales</taxon>
        <taxon>Listeriaceae</taxon>
        <taxon>Listeria</taxon>
    </lineage>
</organism>
<dbReference type="EMBL" id="JAARQN010000010">
    <property type="protein sequence ID" value="MBC1458309.1"/>
    <property type="molecule type" value="Genomic_DNA"/>
</dbReference>
<reference evidence="1 2" key="1">
    <citation type="submission" date="2020-03" db="EMBL/GenBank/DDBJ databases">
        <title>Soil Listeria distribution.</title>
        <authorList>
            <person name="Liao J."/>
            <person name="Wiedmann M."/>
        </authorList>
    </citation>
    <scope>NUCLEOTIDE SEQUENCE [LARGE SCALE GENOMIC DNA]</scope>
    <source>
        <strain evidence="1 2">FSL L7-1614</strain>
    </source>
</reference>
<protein>
    <recommendedName>
        <fullName evidence="3">Addiction module toxin RelE</fullName>
    </recommendedName>
</protein>
<sequence length="116" mass="13496">MHLTREFVYVDEFDSSTKKLGFTSEDYYNVEQILLSEPKKGVVLKDTNGLRKFRYSKIDAKGGKSGGFRIFYVDIESHHLILLITMINKREADNLTDAQRKQLGKFVSQLKELYLE</sequence>
<dbReference type="RefSeq" id="WP_185389490.1">
    <property type="nucleotide sequence ID" value="NZ_JAARQN010000010.1"/>
</dbReference>
<proteinExistence type="predicted"/>
<gene>
    <name evidence="1" type="ORF">HB850_11150</name>
</gene>
<accession>A0A841YYZ2</accession>
<dbReference type="InterPro" id="IPR009387">
    <property type="entry name" value="HigB-2"/>
</dbReference>
<dbReference type="AlphaFoldDB" id="A0A841YYZ2"/>
<name>A0A841YYZ2_9LIST</name>
<dbReference type="PIRSF" id="PIRSF039032">
    <property type="entry name" value="HigB-2"/>
    <property type="match status" value="1"/>
</dbReference>